<evidence type="ECO:0000256" key="1">
    <source>
        <dbReference type="SAM" id="Coils"/>
    </source>
</evidence>
<accession>A0ABR4B8B7</accession>
<feature type="compositionally biased region" description="Polar residues" evidence="2">
    <location>
        <begin position="886"/>
        <end position="898"/>
    </location>
</feature>
<protein>
    <submittedName>
        <fullName evidence="3">Uncharacterized protein</fullName>
    </submittedName>
</protein>
<evidence type="ECO:0000313" key="3">
    <source>
        <dbReference type="EMBL" id="KAL2054084.1"/>
    </source>
</evidence>
<feature type="region of interest" description="Disordered" evidence="2">
    <location>
        <begin position="836"/>
        <end position="964"/>
    </location>
</feature>
<feature type="compositionally biased region" description="Low complexity" evidence="2">
    <location>
        <begin position="857"/>
        <end position="877"/>
    </location>
</feature>
<feature type="coiled-coil region" evidence="1">
    <location>
        <begin position="788"/>
        <end position="818"/>
    </location>
</feature>
<feature type="coiled-coil region" evidence="1">
    <location>
        <begin position="519"/>
        <end position="602"/>
    </location>
</feature>
<sequence length="992" mass="110131">MQQSTDRYKGCIPSFRDAVLQQKPMLLDTLLTKALESEPGFNKYSTSCASLLSLPLDIAIPSTFPLFLTELAEKAICFLSPETIRPIYQVLSAVGSSYLDALPIDVLTHLQDQLVEVLTKLDIDDRFGDLLCLGLLAKFASRPCNSSSITPSNNLCSTTEEGFPRTADRYVSARKLFEVKRAPKMLDLAVIRAITACSETCMLSPIEISESLKLSGEIVDAFGRDEKQAWIAKNAGKVKKLHKKMLRADIDPGVQCAALNFLVALSPGQQLPRELVPVFQRLLLTSDHMILSARATSQYIIQIDQSAFCDNLLELLRLACDYENPSSRFLTQIDSALHLINTITSTIPTASRLREVLLYSISSKRVEHLLQRFITQLPPVLHPGYEHGTMDLCPTTCAKAVIQLHQSLGVMILSAALHNPPNDIRSPLVLLLEKQTKLPDTRLSNRSCCPRKPSRETSRVSLFEAGSTPQMDSISHDWRKELVREMSRDAGCRYESLIRIVGEVCRDLELRCSDAERPLREEQFKSQDLQAKLETSQNKVTELEIQAQDRGTELHRLTSERDGLLGQIETQKEHLKDLRSSLEQIRHEFDRAKSDAEGAAQTATENARQQDLAYLATLTGKDEMFEEQAVKLATSEERANDLGGELAQLKLQAASDSETMSGYRTTIDELTIALARANTSAASKQAEKDQLLESERNLVANRDEIAAKAQEESDGHKLLISTLKEELQASKDQISEVQHEHDVQTRAKAAEILRLEESLRSSNDQWQAAFHEAVNNAALADKQQGSTITNLQTKIKRLRKERDEKAKELAEFEDLSSRLVAMTKKKEAFAYTGSAVSRHGDDISPSSRPVSLDCPVSDADPASSFDSSTSSRSGPTPKRAKRHRASQSAGTKPVTTARANARGAVRRSRMPLADFAPTQNQGNMTPTQPLHRFDANTKEGPGDTLQENNARLDSDDKSFGGGDIFTSTDQQQLSALRSKLPRSTFDETTREF</sequence>
<keyword evidence="4" id="KW-1185">Reference proteome</keyword>
<comment type="caution">
    <text evidence="3">The sequence shown here is derived from an EMBL/GenBank/DDBJ whole genome shotgun (WGS) entry which is preliminary data.</text>
</comment>
<name>A0ABR4B8B7_9LECA</name>
<gene>
    <name evidence="3" type="ORF">ABVK25_005623</name>
</gene>
<evidence type="ECO:0000256" key="2">
    <source>
        <dbReference type="SAM" id="MobiDB-lite"/>
    </source>
</evidence>
<dbReference type="Proteomes" id="UP001590951">
    <property type="component" value="Unassembled WGS sequence"/>
</dbReference>
<keyword evidence="1" id="KW-0175">Coiled coil</keyword>
<reference evidence="3 4" key="1">
    <citation type="submission" date="2024-09" db="EMBL/GenBank/DDBJ databases">
        <title>Rethinking Asexuality: The Enigmatic Case of Functional Sexual Genes in Lepraria (Stereocaulaceae).</title>
        <authorList>
            <person name="Doellman M."/>
            <person name="Sun Y."/>
            <person name="Barcenas-Pena A."/>
            <person name="Lumbsch H.T."/>
            <person name="Grewe F."/>
        </authorList>
    </citation>
    <scope>NUCLEOTIDE SEQUENCE [LARGE SCALE GENOMIC DNA]</scope>
    <source>
        <strain evidence="3 4">Grewe 0041</strain>
    </source>
</reference>
<dbReference type="EMBL" id="JBHFEH010000017">
    <property type="protein sequence ID" value="KAL2054084.1"/>
    <property type="molecule type" value="Genomic_DNA"/>
</dbReference>
<evidence type="ECO:0000313" key="4">
    <source>
        <dbReference type="Proteomes" id="UP001590951"/>
    </source>
</evidence>
<proteinExistence type="predicted"/>
<feature type="compositionally biased region" description="Polar residues" evidence="2">
    <location>
        <begin position="917"/>
        <end position="928"/>
    </location>
</feature>
<feature type="coiled-coil region" evidence="1">
    <location>
        <begin position="706"/>
        <end position="740"/>
    </location>
</feature>
<organism evidence="3 4">
    <name type="scientific">Lepraria finkii</name>
    <dbReference type="NCBI Taxonomy" id="1340010"/>
    <lineage>
        <taxon>Eukaryota</taxon>
        <taxon>Fungi</taxon>
        <taxon>Dikarya</taxon>
        <taxon>Ascomycota</taxon>
        <taxon>Pezizomycotina</taxon>
        <taxon>Lecanoromycetes</taxon>
        <taxon>OSLEUM clade</taxon>
        <taxon>Lecanoromycetidae</taxon>
        <taxon>Lecanorales</taxon>
        <taxon>Lecanorineae</taxon>
        <taxon>Stereocaulaceae</taxon>
        <taxon>Lepraria</taxon>
    </lineage>
</organism>
<feature type="compositionally biased region" description="Basic and acidic residues" evidence="2">
    <location>
        <begin position="931"/>
        <end position="941"/>
    </location>
</feature>